<keyword evidence="7" id="KW-1185">Reference proteome</keyword>
<proteinExistence type="inferred from homology"/>
<evidence type="ECO:0000256" key="4">
    <source>
        <dbReference type="ARBA" id="ARBA00025806"/>
    </source>
</evidence>
<feature type="compositionally biased region" description="Low complexity" evidence="5">
    <location>
        <begin position="528"/>
        <end position="544"/>
    </location>
</feature>
<sequence>MAASWQQPRISEIYPNRKPFMDDNGKRKDLRAQVLEEEAKRHCQSVHGGAGLLAGQQQDSRHATDFTGFYQELNMQKPSEQHQQQHQEQHHSAGTNRYQCQQQQQQHGPGHGVDQLLSQHSLQTATAGAQLHAIVNIDRQFAPDASRDGCMRVLPAAGSSGAHAAAAAQERWHLQGLQQLPWDWSVKQRVRLSSAAAFAVLEEQRTSGLGPVCAAIAAGGQCKDASGLSSQERLCRALLQHQHPAAQFSAASLAALRGSEDSILAARVSAWREALRGAYSSLRHGHCPVLYVSGQAFRQQFTAVLCAPGVLGCQQLHALVGRSNTLMRQHLAAHGCTGQLAGLLEQQQQQQQAQGKQLGATAFDGQPGSQLLVVGAQQVHGLYAALLALPWCGAEQPDVPLLLAPMQFLHSAACPLRLEVLPDAVLDQQQQRQQEAAAVPRVQPLHHAELSAPGKGLVAPWALHRLLQLLQETQGPAGFDAYMDTEPSSSSLNLLQPTWQQARQAAAAAAAGVEPAALAAAAADGSAAAGRAAPEQQPQQPWQAHGLGLSAEEQQAWEPSKAVLQGRVLRQLRMTAGGELAARLG</sequence>
<dbReference type="InterPro" id="IPR024861">
    <property type="entry name" value="Donson"/>
</dbReference>
<evidence type="ECO:0000313" key="7">
    <source>
        <dbReference type="Proteomes" id="UP000256970"/>
    </source>
</evidence>
<keyword evidence="2" id="KW-0217">Developmental protein</keyword>
<evidence type="ECO:0000256" key="2">
    <source>
        <dbReference type="ARBA" id="ARBA00022473"/>
    </source>
</evidence>
<dbReference type="EMBL" id="FNXT01001250">
    <property type="protein sequence ID" value="SZX76182.1"/>
    <property type="molecule type" value="Genomic_DNA"/>
</dbReference>
<gene>
    <name evidence="6" type="ORF">BQ4739_LOCUS16544</name>
</gene>
<feature type="region of interest" description="Disordered" evidence="5">
    <location>
        <begin position="1"/>
        <end position="27"/>
    </location>
</feature>
<comment type="similarity">
    <text evidence="4">Belongs to the DONSON family.</text>
</comment>
<name>A0A383WG19_TETOB</name>
<feature type="compositionally biased region" description="Basic and acidic residues" evidence="5">
    <location>
        <begin position="79"/>
        <end position="91"/>
    </location>
</feature>
<dbReference type="Proteomes" id="UP000256970">
    <property type="component" value="Unassembled WGS sequence"/>
</dbReference>
<organism evidence="6 7">
    <name type="scientific">Tetradesmus obliquus</name>
    <name type="common">Green alga</name>
    <name type="synonym">Acutodesmus obliquus</name>
    <dbReference type="NCBI Taxonomy" id="3088"/>
    <lineage>
        <taxon>Eukaryota</taxon>
        <taxon>Viridiplantae</taxon>
        <taxon>Chlorophyta</taxon>
        <taxon>core chlorophytes</taxon>
        <taxon>Chlorophyceae</taxon>
        <taxon>CS clade</taxon>
        <taxon>Sphaeropleales</taxon>
        <taxon>Scenedesmaceae</taxon>
        <taxon>Tetradesmus</taxon>
    </lineage>
</organism>
<comment type="subcellular location">
    <subcellularLocation>
        <location evidence="1">Nucleus</location>
    </subcellularLocation>
</comment>
<evidence type="ECO:0000256" key="3">
    <source>
        <dbReference type="ARBA" id="ARBA00023242"/>
    </source>
</evidence>
<feature type="region of interest" description="Disordered" evidence="5">
    <location>
        <begin position="77"/>
        <end position="114"/>
    </location>
</feature>
<evidence type="ECO:0000256" key="5">
    <source>
        <dbReference type="SAM" id="MobiDB-lite"/>
    </source>
</evidence>
<feature type="region of interest" description="Disordered" evidence="5">
    <location>
        <begin position="528"/>
        <end position="554"/>
    </location>
</feature>
<evidence type="ECO:0000256" key="1">
    <source>
        <dbReference type="ARBA" id="ARBA00004123"/>
    </source>
</evidence>
<dbReference type="GO" id="GO:0005634">
    <property type="term" value="C:nucleus"/>
    <property type="evidence" value="ECO:0007669"/>
    <property type="project" value="UniProtKB-SubCell"/>
</dbReference>
<reference evidence="6 7" key="1">
    <citation type="submission" date="2016-10" db="EMBL/GenBank/DDBJ databases">
        <authorList>
            <person name="Cai Z."/>
        </authorList>
    </citation>
    <scope>NUCLEOTIDE SEQUENCE [LARGE SCALE GENOMIC DNA]</scope>
</reference>
<keyword evidence="3" id="KW-0539">Nucleus</keyword>
<evidence type="ECO:0000313" key="6">
    <source>
        <dbReference type="EMBL" id="SZX76182.1"/>
    </source>
</evidence>
<dbReference type="GO" id="GO:0033260">
    <property type="term" value="P:nuclear DNA replication"/>
    <property type="evidence" value="ECO:0007669"/>
    <property type="project" value="TreeGrafter"/>
</dbReference>
<protein>
    <submittedName>
        <fullName evidence="6">Uncharacterized protein</fullName>
    </submittedName>
</protein>
<dbReference type="PANTHER" id="PTHR12972">
    <property type="entry name" value="DOWNSTREAM NEIGHBOR OF SON"/>
    <property type="match status" value="1"/>
</dbReference>
<dbReference type="PANTHER" id="PTHR12972:SF0">
    <property type="entry name" value="PROTEIN DOWNSTREAM NEIGHBOR OF SON"/>
    <property type="match status" value="1"/>
</dbReference>
<dbReference type="STRING" id="3088.A0A383WG19"/>
<accession>A0A383WG19</accession>
<dbReference type="AlphaFoldDB" id="A0A383WG19"/>